<protein>
    <recommendedName>
        <fullName evidence="3">HTH deoR-type domain-containing protein</fullName>
    </recommendedName>
</protein>
<accession>A0A1G2P421</accession>
<organism evidence="1 2">
    <name type="scientific">Candidatus Taylorbacteria bacterium RIFCSPLOWO2_12_FULL_44_15c</name>
    <dbReference type="NCBI Taxonomy" id="1802333"/>
    <lineage>
        <taxon>Bacteria</taxon>
        <taxon>Candidatus Tayloriibacteriota</taxon>
    </lineage>
</organism>
<sequence>MASDYEKQINWLIYKAERLVSALYMVTDLINTNDPIKWQMRKLGVVLLTEIGKLLESPPSERKKIINSAREATAEILSLLEVVANAGLISRMNYSLLKKEFTNTPLLLERVGKADSPKSIGQIQRYSIGHSIGQAKIIKDKKYLSSIGQNLVIQNKVKKEARKSQITKVFASGKVLSLSDLSEMFRDFGSKMIQRDLLDLVKSGVLNKIGNKRWSRYSLANL</sequence>
<evidence type="ECO:0000313" key="1">
    <source>
        <dbReference type="EMBL" id="OHA43076.1"/>
    </source>
</evidence>
<name>A0A1G2P421_9BACT</name>
<reference evidence="1 2" key="1">
    <citation type="journal article" date="2016" name="Nat. Commun.">
        <title>Thousands of microbial genomes shed light on interconnected biogeochemical processes in an aquifer system.</title>
        <authorList>
            <person name="Anantharaman K."/>
            <person name="Brown C.T."/>
            <person name="Hug L.A."/>
            <person name="Sharon I."/>
            <person name="Castelle C.J."/>
            <person name="Probst A.J."/>
            <person name="Thomas B.C."/>
            <person name="Singh A."/>
            <person name="Wilkins M.J."/>
            <person name="Karaoz U."/>
            <person name="Brodie E.L."/>
            <person name="Williams K.H."/>
            <person name="Hubbard S.S."/>
            <person name="Banfield J.F."/>
        </authorList>
    </citation>
    <scope>NUCLEOTIDE SEQUENCE [LARGE SCALE GENOMIC DNA]</scope>
</reference>
<dbReference type="STRING" id="1802333.A3G03_00970"/>
<dbReference type="AlphaFoldDB" id="A0A1G2P421"/>
<gene>
    <name evidence="1" type="ORF">A3G03_00970</name>
</gene>
<dbReference type="Proteomes" id="UP000176355">
    <property type="component" value="Unassembled WGS sequence"/>
</dbReference>
<evidence type="ECO:0000313" key="2">
    <source>
        <dbReference type="Proteomes" id="UP000176355"/>
    </source>
</evidence>
<evidence type="ECO:0008006" key="3">
    <source>
        <dbReference type="Google" id="ProtNLM"/>
    </source>
</evidence>
<dbReference type="EMBL" id="MHSL01000033">
    <property type="protein sequence ID" value="OHA43076.1"/>
    <property type="molecule type" value="Genomic_DNA"/>
</dbReference>
<proteinExistence type="predicted"/>
<comment type="caution">
    <text evidence="1">The sequence shown here is derived from an EMBL/GenBank/DDBJ whole genome shotgun (WGS) entry which is preliminary data.</text>
</comment>